<comment type="caution">
    <text evidence="1">The sequence shown here is derived from an EMBL/GenBank/DDBJ whole genome shotgun (WGS) entry which is preliminary data.</text>
</comment>
<evidence type="ECO:0000313" key="2">
    <source>
        <dbReference type="Proteomes" id="UP000178587"/>
    </source>
</evidence>
<protein>
    <recommendedName>
        <fullName evidence="3">DUF218 domain-containing protein</fullName>
    </recommendedName>
</protein>
<gene>
    <name evidence="1" type="ORF">A3A34_02920</name>
</gene>
<reference evidence="1 2" key="1">
    <citation type="journal article" date="2016" name="Nat. Commun.">
        <title>Thousands of microbial genomes shed light on interconnected biogeochemical processes in an aquifer system.</title>
        <authorList>
            <person name="Anantharaman K."/>
            <person name="Brown C.T."/>
            <person name="Hug L.A."/>
            <person name="Sharon I."/>
            <person name="Castelle C.J."/>
            <person name="Probst A.J."/>
            <person name="Thomas B.C."/>
            <person name="Singh A."/>
            <person name="Wilkins M.J."/>
            <person name="Karaoz U."/>
            <person name="Brodie E.L."/>
            <person name="Williams K.H."/>
            <person name="Hubbard S.S."/>
            <person name="Banfield J.F."/>
        </authorList>
    </citation>
    <scope>NUCLEOTIDE SEQUENCE [LARGE SCALE GENOMIC DNA]</scope>
</reference>
<proteinExistence type="predicted"/>
<name>A0A1F6EJW0_9BACT</name>
<evidence type="ECO:0008006" key="3">
    <source>
        <dbReference type="Google" id="ProtNLM"/>
    </source>
</evidence>
<dbReference type="EMBL" id="MFLU01000016">
    <property type="protein sequence ID" value="OGG73602.1"/>
    <property type="molecule type" value="Genomic_DNA"/>
</dbReference>
<organism evidence="1 2">
    <name type="scientific">Candidatus Kaiserbacteria bacterium RIFCSPLOWO2_01_FULL_50_24</name>
    <dbReference type="NCBI Taxonomy" id="1798507"/>
    <lineage>
        <taxon>Bacteria</taxon>
        <taxon>Candidatus Kaiseribacteriota</taxon>
    </lineage>
</organism>
<evidence type="ECO:0000313" key="1">
    <source>
        <dbReference type="EMBL" id="OGG73602.1"/>
    </source>
</evidence>
<dbReference type="AlphaFoldDB" id="A0A1F6EJW0"/>
<dbReference type="Proteomes" id="UP000178587">
    <property type="component" value="Unassembled WGS sequence"/>
</dbReference>
<sequence>MKERYDAEKTAVLVHGYGVHMPDWEWIVWGKPQDRVLGRASRGLELACANDADLLYVGGGGSSKDGELEGQIIYEHMLNHANELHTFNICERGDAMRILTKNTHVDTHSKNTFDETMNFMRLCDARGIENLTLVSSPFQGPRCQKIGDTLRILYQNVALRVATITADTDPKGERVSHVVIVEPRHPMNPHVRRMLDIPKEKMSGFGAELDSLLARYA</sequence>
<dbReference type="STRING" id="1798507.A3A34_02920"/>
<accession>A0A1F6EJW0</accession>